<dbReference type="GO" id="GO:0010181">
    <property type="term" value="F:FMN binding"/>
    <property type="evidence" value="ECO:0007669"/>
    <property type="project" value="InterPro"/>
</dbReference>
<dbReference type="InterPro" id="IPR045247">
    <property type="entry name" value="Oye-like"/>
</dbReference>
<dbReference type="PANTHER" id="PTHR22893">
    <property type="entry name" value="NADH OXIDOREDUCTASE-RELATED"/>
    <property type="match status" value="1"/>
</dbReference>
<evidence type="ECO:0000256" key="1">
    <source>
        <dbReference type="ARBA" id="ARBA00001917"/>
    </source>
</evidence>
<evidence type="ECO:0000259" key="4">
    <source>
        <dbReference type="Pfam" id="PF00724"/>
    </source>
</evidence>
<dbReference type="GO" id="GO:0005829">
    <property type="term" value="C:cytosol"/>
    <property type="evidence" value="ECO:0007669"/>
    <property type="project" value="UniProtKB-ARBA"/>
</dbReference>
<dbReference type="FunFam" id="3.20.20.70:FF:000059">
    <property type="entry name" value="N-ethylmaleimide reductase, FMN-linked"/>
    <property type="match status" value="1"/>
</dbReference>
<evidence type="ECO:0000256" key="3">
    <source>
        <dbReference type="ARBA" id="ARBA00023002"/>
    </source>
</evidence>
<dbReference type="RefSeq" id="WP_148578656.1">
    <property type="nucleotide sequence ID" value="NZ_JAVEUW010000003.1"/>
</dbReference>
<dbReference type="InterPro" id="IPR001155">
    <property type="entry name" value="OxRdtase_FMN_N"/>
</dbReference>
<evidence type="ECO:0000256" key="2">
    <source>
        <dbReference type="ARBA" id="ARBA00005979"/>
    </source>
</evidence>
<name>A0A6C2D1J9_9RHOO</name>
<dbReference type="SUPFAM" id="SSF51395">
    <property type="entry name" value="FMN-linked oxidoreductases"/>
    <property type="match status" value="1"/>
</dbReference>
<organism evidence="5 6">
    <name type="scientific">Zoogloea oleivorans</name>
    <dbReference type="NCBI Taxonomy" id="1552750"/>
    <lineage>
        <taxon>Bacteria</taxon>
        <taxon>Pseudomonadati</taxon>
        <taxon>Pseudomonadota</taxon>
        <taxon>Betaproteobacteria</taxon>
        <taxon>Rhodocyclales</taxon>
        <taxon>Zoogloeaceae</taxon>
        <taxon>Zoogloea</taxon>
    </lineage>
</organism>
<keyword evidence="6" id="KW-1185">Reference proteome</keyword>
<dbReference type="AlphaFoldDB" id="A0A6C2D1J9"/>
<comment type="caution">
    <text evidence="5">The sequence shown here is derived from an EMBL/GenBank/DDBJ whole genome shotgun (WGS) entry which is preliminary data.</text>
</comment>
<comment type="similarity">
    <text evidence="2">Belongs to the NADH:flavin oxidoreductase/NADH oxidase family.</text>
</comment>
<feature type="domain" description="NADH:flavin oxidoreductase/NADH oxidase N-terminal" evidence="4">
    <location>
        <begin position="4"/>
        <end position="339"/>
    </location>
</feature>
<dbReference type="Pfam" id="PF00724">
    <property type="entry name" value="Oxidored_FMN"/>
    <property type="match status" value="1"/>
</dbReference>
<evidence type="ECO:0000313" key="5">
    <source>
        <dbReference type="EMBL" id="TYC59633.1"/>
    </source>
</evidence>
<comment type="cofactor">
    <cofactor evidence="1">
        <name>FMN</name>
        <dbReference type="ChEBI" id="CHEBI:58210"/>
    </cofactor>
</comment>
<dbReference type="CDD" id="cd02933">
    <property type="entry name" value="OYE_like_FMN"/>
    <property type="match status" value="1"/>
</dbReference>
<dbReference type="PANTHER" id="PTHR22893:SF91">
    <property type="entry name" value="NADPH DEHYDROGENASE 2-RELATED"/>
    <property type="match status" value="1"/>
</dbReference>
<reference evidence="5 6" key="1">
    <citation type="submission" date="2019-01" db="EMBL/GenBank/DDBJ databases">
        <title>Zoogloea oleivorans genome sequencing and assembly.</title>
        <authorList>
            <person name="Tancsics A."/>
            <person name="Farkas M."/>
            <person name="Kriszt B."/>
            <person name="Maroti G."/>
            <person name="Horvath B."/>
        </authorList>
    </citation>
    <scope>NUCLEOTIDE SEQUENCE [LARGE SCALE GENOMIC DNA]</scope>
    <source>
        <strain evidence="5 6">Buc</strain>
    </source>
</reference>
<dbReference type="Gene3D" id="3.20.20.70">
    <property type="entry name" value="Aldolase class I"/>
    <property type="match status" value="1"/>
</dbReference>
<accession>A0A6C2D1J9</accession>
<proteinExistence type="inferred from homology"/>
<dbReference type="EMBL" id="SDKK01000007">
    <property type="protein sequence ID" value="TYC59633.1"/>
    <property type="molecule type" value="Genomic_DNA"/>
</dbReference>
<protein>
    <submittedName>
        <fullName evidence="5">Alkene reductase</fullName>
    </submittedName>
</protein>
<gene>
    <name evidence="5" type="ORF">ETQ85_08685</name>
</gene>
<dbReference type="GO" id="GO:0016628">
    <property type="term" value="F:oxidoreductase activity, acting on the CH-CH group of donors, NAD or NADP as acceptor"/>
    <property type="evidence" value="ECO:0007669"/>
    <property type="project" value="UniProtKB-ARBA"/>
</dbReference>
<dbReference type="OrthoDB" id="8985337at2"/>
<dbReference type="Proteomes" id="UP000389128">
    <property type="component" value="Unassembled WGS sequence"/>
</dbReference>
<sequence length="362" mass="38746">MTTLFDPIQIGDISLANRIAMAPLTRNRATGTIPTPIMAEYYGQRATAGLIIAEASQISPMAQGYLDTPGIHSPEQIAAWRPVTDAVHAAGGRIVLQLWHVGRISHSSLLPDGAAPVSSTNQIAATQTFTRDGFVPVSAPRALRDDELPGLVEDYRRAARNAIEAGFDGVELHAANTYLLEQFLRDSINDRSGPYGGSIPNRARLLLEVVQAIASEIGAGRTGVRLSPLTTFGGSSPLDSNPQALYGYVIEQLAPLGLAFVHMIEGQTGGERHPADAPTFDYAALRKAFPGAWIVNNGFSRTDALDAVESGQTDLVAFGRPFISNPDFVRRLKEDAPLNALRADKLYGGGAEGYIDYPALQN</sequence>
<dbReference type="InterPro" id="IPR013785">
    <property type="entry name" value="Aldolase_TIM"/>
</dbReference>
<evidence type="ECO:0000313" key="6">
    <source>
        <dbReference type="Proteomes" id="UP000389128"/>
    </source>
</evidence>
<keyword evidence="3" id="KW-0560">Oxidoreductase</keyword>